<feature type="compositionally biased region" description="Low complexity" evidence="1">
    <location>
        <begin position="199"/>
        <end position="213"/>
    </location>
</feature>
<proteinExistence type="predicted"/>
<comment type="caution">
    <text evidence="2">The sequence shown here is derived from an EMBL/GenBank/DDBJ whole genome shotgun (WGS) entry which is preliminary data.</text>
</comment>
<feature type="region of interest" description="Disordered" evidence="1">
    <location>
        <begin position="123"/>
        <end position="366"/>
    </location>
</feature>
<evidence type="ECO:0000313" key="3">
    <source>
        <dbReference type="Proteomes" id="UP000192596"/>
    </source>
</evidence>
<dbReference type="OrthoDB" id="3923281at2759"/>
<protein>
    <submittedName>
        <fullName evidence="2">Uncharacterized protein</fullName>
    </submittedName>
</protein>
<dbReference type="AlphaFoldDB" id="A0A1V8SET9"/>
<evidence type="ECO:0000256" key="1">
    <source>
        <dbReference type="SAM" id="MobiDB-lite"/>
    </source>
</evidence>
<dbReference type="EMBL" id="NAJO01000052">
    <property type="protein sequence ID" value="OQN97613.1"/>
    <property type="molecule type" value="Genomic_DNA"/>
</dbReference>
<evidence type="ECO:0000313" key="2">
    <source>
        <dbReference type="EMBL" id="OQN97613.1"/>
    </source>
</evidence>
<reference evidence="3" key="1">
    <citation type="submission" date="2017-03" db="EMBL/GenBank/DDBJ databases">
        <title>Genomes of endolithic fungi from Antarctica.</title>
        <authorList>
            <person name="Coleine C."/>
            <person name="Masonjones S."/>
            <person name="Stajich J.E."/>
        </authorList>
    </citation>
    <scope>NUCLEOTIDE SEQUENCE [LARGE SCALE GENOMIC DNA]</scope>
    <source>
        <strain evidence="3">CCFEE 5527</strain>
    </source>
</reference>
<name>A0A1V8SET9_9PEZI</name>
<feature type="compositionally biased region" description="Basic and acidic residues" evidence="1">
    <location>
        <begin position="349"/>
        <end position="358"/>
    </location>
</feature>
<dbReference type="InParanoid" id="A0A1V8SET9"/>
<dbReference type="Proteomes" id="UP000192596">
    <property type="component" value="Unassembled WGS sequence"/>
</dbReference>
<feature type="compositionally biased region" description="Acidic residues" evidence="1">
    <location>
        <begin position="310"/>
        <end position="321"/>
    </location>
</feature>
<accession>A0A1V8SET9</accession>
<feature type="compositionally biased region" description="Acidic residues" evidence="1">
    <location>
        <begin position="160"/>
        <end position="174"/>
    </location>
</feature>
<keyword evidence="3" id="KW-1185">Reference proteome</keyword>
<sequence>MSITFREDRLLVGWTREEWDPVWYQPATATEQGGAELDLFRTSGSHPGEEFRVPKEGEVVWEPFWNPEECGTKVLREKRVKHQQLLSDAWSYLAETDPRALAKMTRDLESGNPSNKRKAWFKIAKKMKMGKVKAAETRQRNKRNRTGNARSALPKRPEEYSSDEDSGNEADNQEAADAARESQEGRFPFGAMGPPPVPSRSSSINPSMRSSGPRGSTRGARSNSQDTDPLFMSESGTPGPSDPPTPQSLNLSRLRRMPGGIEGIIRSRESTVTPPSKRQRTDRGNFNGKGRSLNGPRGDSQNQAIRINDVDDDEDDIDEEELQKVRESNGGLDDDEALAEAVRASTAEPGDRHARADSVPDETPAP</sequence>
<gene>
    <name evidence="2" type="ORF">B0A48_16477</name>
</gene>
<organism evidence="2 3">
    <name type="scientific">Cryoendolithus antarcticus</name>
    <dbReference type="NCBI Taxonomy" id="1507870"/>
    <lineage>
        <taxon>Eukaryota</taxon>
        <taxon>Fungi</taxon>
        <taxon>Dikarya</taxon>
        <taxon>Ascomycota</taxon>
        <taxon>Pezizomycotina</taxon>
        <taxon>Dothideomycetes</taxon>
        <taxon>Dothideomycetidae</taxon>
        <taxon>Cladosporiales</taxon>
        <taxon>Cladosporiaceae</taxon>
        <taxon>Cryoendolithus</taxon>
    </lineage>
</organism>